<protein>
    <submittedName>
        <fullName evidence="1">Uncharacterized protein</fullName>
    </submittedName>
</protein>
<evidence type="ECO:0000313" key="2">
    <source>
        <dbReference type="Proteomes" id="UP000005239"/>
    </source>
</evidence>
<keyword evidence="2" id="KW-1185">Reference proteome</keyword>
<evidence type="ECO:0000313" key="1">
    <source>
        <dbReference type="EnsemblMetazoa" id="PPA10125.1"/>
    </source>
</evidence>
<proteinExistence type="predicted"/>
<gene>
    <name evidence="1" type="primary">WBGene00099679</name>
</gene>
<dbReference type="Proteomes" id="UP000005239">
    <property type="component" value="Unassembled WGS sequence"/>
</dbReference>
<reference evidence="1" key="2">
    <citation type="submission" date="2022-06" db="UniProtKB">
        <authorList>
            <consortium name="EnsemblMetazoa"/>
        </authorList>
    </citation>
    <scope>IDENTIFICATION</scope>
    <source>
        <strain evidence="1">PS312</strain>
    </source>
</reference>
<accession>A0A8R1UB25</accession>
<organism evidence="1 2">
    <name type="scientific">Pristionchus pacificus</name>
    <name type="common">Parasitic nematode worm</name>
    <dbReference type="NCBI Taxonomy" id="54126"/>
    <lineage>
        <taxon>Eukaryota</taxon>
        <taxon>Metazoa</taxon>
        <taxon>Ecdysozoa</taxon>
        <taxon>Nematoda</taxon>
        <taxon>Chromadorea</taxon>
        <taxon>Rhabditida</taxon>
        <taxon>Rhabditina</taxon>
        <taxon>Diplogasteromorpha</taxon>
        <taxon>Diplogasteroidea</taxon>
        <taxon>Neodiplogasteridae</taxon>
        <taxon>Pristionchus</taxon>
    </lineage>
</organism>
<accession>A0A2A6B8N9</accession>
<name>A0A2A6B8N9_PRIPA</name>
<dbReference type="EnsemblMetazoa" id="PPA10125.1">
    <property type="protein sequence ID" value="PPA10125.1"/>
    <property type="gene ID" value="WBGene00099679"/>
</dbReference>
<sequence>MRGPLRMKRLVIRTLSLAVVYKPCKSVYSHHGQIGIEGDSVAKVDRATCVGGNWYGSSCGGAMYDLGTNPILDCGKSTNPQLPEGCACSYTDEGAARNNPAIYSSCTNNVNHVLQCDKDIYVAIDKLNWYIFDRVECSGGVWTGIDSFSQNTKFPPGIPVNVSCGVIAEPPFTSFLPNRGGLQYVQAVGGFHRYECPGNLIIKLKMTAKMTENEGYFAYGKYVECNDTACRISSSNGEIQVLGEIADVSCRDYGTMNSGCSIPYANGAWIKSGTYKCEKQGKKLTAHAAYVETNSTFYRIASSVKFEFKEDVDFKKINALSCVDMGAQHPACTVPWDIGGIRTGNRYECMKGAFLHSVYYFDASGIARQFIADSTDTKSLTCNKDGWQMQGTSLSGLRVNGIHCWDANQWTSATNCQTHDVEFDAFKLNFDFYRQDFFLLLNPKTFLTLKNGRTATQYTCYEGETIGYTLNGVKTLGSDKKLFCGINATGASEWQWSAKDGTQIEKIPVGAMMSCY</sequence>
<dbReference type="AlphaFoldDB" id="A0A2A6B8N9"/>
<reference evidence="2" key="1">
    <citation type="journal article" date="2008" name="Nat. Genet.">
        <title>The Pristionchus pacificus genome provides a unique perspective on nematode lifestyle and parasitism.</title>
        <authorList>
            <person name="Dieterich C."/>
            <person name="Clifton S.W."/>
            <person name="Schuster L.N."/>
            <person name="Chinwalla A."/>
            <person name="Delehaunty K."/>
            <person name="Dinkelacker I."/>
            <person name="Fulton L."/>
            <person name="Fulton R."/>
            <person name="Godfrey J."/>
            <person name="Minx P."/>
            <person name="Mitreva M."/>
            <person name="Roeseler W."/>
            <person name="Tian H."/>
            <person name="Witte H."/>
            <person name="Yang S.P."/>
            <person name="Wilson R.K."/>
            <person name="Sommer R.J."/>
        </authorList>
    </citation>
    <scope>NUCLEOTIDE SEQUENCE [LARGE SCALE GENOMIC DNA]</scope>
    <source>
        <strain evidence="2">PS312</strain>
    </source>
</reference>